<feature type="compositionally biased region" description="Low complexity" evidence="1">
    <location>
        <begin position="999"/>
        <end position="1013"/>
    </location>
</feature>
<feature type="region of interest" description="Disordered" evidence="1">
    <location>
        <begin position="997"/>
        <end position="1103"/>
    </location>
</feature>
<evidence type="ECO:0000256" key="1">
    <source>
        <dbReference type="SAM" id="MobiDB-lite"/>
    </source>
</evidence>
<dbReference type="AlphaFoldDB" id="A0A2J6S729"/>
<evidence type="ECO:0000313" key="2">
    <source>
        <dbReference type="EMBL" id="PMD46562.1"/>
    </source>
</evidence>
<organism evidence="2 3">
    <name type="scientific">Hyaloscypha variabilis (strain UAMH 11265 / GT02V1 / F)</name>
    <name type="common">Meliniomyces variabilis</name>
    <dbReference type="NCBI Taxonomy" id="1149755"/>
    <lineage>
        <taxon>Eukaryota</taxon>
        <taxon>Fungi</taxon>
        <taxon>Dikarya</taxon>
        <taxon>Ascomycota</taxon>
        <taxon>Pezizomycotina</taxon>
        <taxon>Leotiomycetes</taxon>
        <taxon>Helotiales</taxon>
        <taxon>Hyaloscyphaceae</taxon>
        <taxon>Hyaloscypha</taxon>
        <taxon>Hyaloscypha variabilis</taxon>
    </lineage>
</organism>
<protein>
    <submittedName>
        <fullName evidence="2">Uncharacterized protein</fullName>
    </submittedName>
</protein>
<accession>A0A2J6S729</accession>
<dbReference type="EMBL" id="KZ613939">
    <property type="protein sequence ID" value="PMD46562.1"/>
    <property type="molecule type" value="Genomic_DNA"/>
</dbReference>
<feature type="compositionally biased region" description="Basic and acidic residues" evidence="1">
    <location>
        <begin position="840"/>
        <end position="860"/>
    </location>
</feature>
<feature type="region of interest" description="Disordered" evidence="1">
    <location>
        <begin position="838"/>
        <end position="870"/>
    </location>
</feature>
<keyword evidence="3" id="KW-1185">Reference proteome</keyword>
<feature type="compositionally biased region" description="Basic residues" evidence="1">
    <location>
        <begin position="1088"/>
        <end position="1103"/>
    </location>
</feature>
<feature type="compositionally biased region" description="Basic residues" evidence="1">
    <location>
        <begin position="1014"/>
        <end position="1024"/>
    </location>
</feature>
<feature type="region of interest" description="Disordered" evidence="1">
    <location>
        <begin position="1"/>
        <end position="22"/>
    </location>
</feature>
<name>A0A2J6S729_HYAVF</name>
<dbReference type="STRING" id="1149755.A0A2J6S729"/>
<dbReference type="OrthoDB" id="2269179at2759"/>
<proteinExistence type="predicted"/>
<gene>
    <name evidence="2" type="ORF">L207DRAFT_523941</name>
</gene>
<reference evidence="2 3" key="1">
    <citation type="submission" date="2016-04" db="EMBL/GenBank/DDBJ databases">
        <title>A degradative enzymes factory behind the ericoid mycorrhizal symbiosis.</title>
        <authorList>
            <consortium name="DOE Joint Genome Institute"/>
            <person name="Martino E."/>
            <person name="Morin E."/>
            <person name="Grelet G."/>
            <person name="Kuo A."/>
            <person name="Kohler A."/>
            <person name="Daghino S."/>
            <person name="Barry K."/>
            <person name="Choi C."/>
            <person name="Cichocki N."/>
            <person name="Clum A."/>
            <person name="Copeland A."/>
            <person name="Hainaut M."/>
            <person name="Haridas S."/>
            <person name="Labutti K."/>
            <person name="Lindquist E."/>
            <person name="Lipzen A."/>
            <person name="Khouja H.-R."/>
            <person name="Murat C."/>
            <person name="Ohm R."/>
            <person name="Olson A."/>
            <person name="Spatafora J."/>
            <person name="Veneault-Fourrey C."/>
            <person name="Henrissat B."/>
            <person name="Grigoriev I."/>
            <person name="Martin F."/>
            <person name="Perotto S."/>
        </authorList>
    </citation>
    <scope>NUCLEOTIDE SEQUENCE [LARGE SCALE GENOMIC DNA]</scope>
    <source>
        <strain evidence="2 3">F</strain>
    </source>
</reference>
<dbReference type="Proteomes" id="UP000235786">
    <property type="component" value="Unassembled WGS sequence"/>
</dbReference>
<sequence length="1103" mass="124654">MIERGKLWSPPPKKNDQKVTKNSVRNANSFQDHWFRPPNSAPARRTKSHNVYLYMSPISQNAESLAASHFKAIIERLKGQHLWTSRMSLGHFRWLFPSSTSTKDQLQVFQALSRDPMTVPTIDLVRFLDLESSDNESGPTKSSQHHFYIRSWIFTLDELTSLIGYMTEEDNTSEEILRWSEIVAEQRKSSTGTDLLTIRYIGTCQGPRRPIDRFNEDVQSRRSGIFNEFIRVIELLIPHVHSAAEVHLIKQASLSLIAPYNADDVERFLIEYFGHSTLLNRQRGGYYTSYVPPREDKAKFEALNTRFYSNFLADSTADDGRVSSLVKSHFECVQAFANARPETTSTSSNPFTDSVRNTCISQAIPRQYKGNTILAFLGKDITIEDFVAERTFIGGKSRAGLLTRDFVRRLAETEEQNFGREWSDQNFDPGFFTFFDLWPWLWHKDEDDAVEFIRSLLSAIRPILLVTYSRPVNGIVRANFSHASRALSSAFADRAGELTIQYYTEKDGTGRCADDDAFINIPHIHPGRDKYGIQDLELRKVLDMTMQLTFLVADVTLGIVQDFSAISTKITRKKLCEIIINSVESRLLAPSGRVWSQAFVQAKAELQKKWATSFNRLASENSRPILTSTGLQKLMSFGQADGEPHSSKRREQLRVLDQFLEELVLQFRPEWLSEDSWYNNPGDKKTVLSSGLWIHHKDQSEGAKSIYRHFPDELIPTASMQGHNIGVLEDGGRFTLRWLKEDGSSIPLKLASALAIPQEEQDIRAISFTEYGLDVVDAYGNAFHPVSRAGNTAKATIPATTFLSTKAGQILVDLWKAVLAHRGIELEDLDIYGPSDEEAKDWGKAKGVDRLSATARDEKPRQHRPPQPLDANYPLDQFLKIRFPQGGRFRTAPRDRVQSSTEDLQAFVQFLKTSEYRKHPYAGVWLADLDKDRPKVEILTKNLMVCRATTKIREKKTQPHLSHLPIGKREVGETVFDLGLPGSALLLLSFRTDDEEASEASNATESAVSPTPQKKTRQTRRSRKTLPDLGDADEMGDGAEAINESLATGKKRGTVDDENYEDIGNDKKGKLNASDYDDGEEFAGGKAKQLKARGRGRGRGKRI</sequence>
<evidence type="ECO:0000313" key="3">
    <source>
        <dbReference type="Proteomes" id="UP000235786"/>
    </source>
</evidence>